<keyword evidence="2 6" id="KW-0963">Cytoplasm</keyword>
<feature type="modified residue" description="Glycyl adenylate; alternate" evidence="6">
    <location>
        <position position="84"/>
    </location>
</feature>
<sequence>MECQVRVLLFAKAREIAGVADDLVEIPRRIHPGELIEIIVQKYRLEDIKDNFILAVNQEFVGGSEALELKDNDEIAVIPPLSGGIYS</sequence>
<evidence type="ECO:0000313" key="7">
    <source>
        <dbReference type="Proteomes" id="UP000694866"/>
    </source>
</evidence>
<comment type="function">
    <text evidence="6">Acts as a sulfur carrier required for molybdopterin biosynthesis. Component of the molybdopterin synthase complex that catalyzes the conversion of precursor Z into molybdopterin by mediating the incorporation of 2 sulfur atoms into precursor Z to generate a dithiolene group. In the complex, serves as sulfur donor by being thiocarboxylated (-COSH) at its C-terminus by MOCS3. After interaction with MOCS2B, the sulfur is then transferred to precursor Z to form molybdopterin.</text>
</comment>
<comment type="similarity">
    <text evidence="6">Belongs to the MoaD family. MOCS2A subfamily.</text>
</comment>
<dbReference type="Gene3D" id="3.10.20.30">
    <property type="match status" value="1"/>
</dbReference>
<dbReference type="AlphaFoldDB" id="A0A9R1TCV8"/>
<gene>
    <name evidence="8" type="primary">Mocs2A</name>
    <name evidence="6" type="synonym">Mocs2</name>
</gene>
<dbReference type="CDD" id="cd00754">
    <property type="entry name" value="Ubl_MoaD"/>
    <property type="match status" value="1"/>
</dbReference>
<dbReference type="InterPro" id="IPR003749">
    <property type="entry name" value="ThiS/MoaD-like"/>
</dbReference>
<dbReference type="PANTHER" id="PTHR33359">
    <property type="entry name" value="MOLYBDOPTERIN SYNTHASE SULFUR CARRIER SUBUNIT"/>
    <property type="match status" value="1"/>
</dbReference>
<proteinExistence type="inferred from homology"/>
<evidence type="ECO:0000256" key="3">
    <source>
        <dbReference type="ARBA" id="ARBA00022553"/>
    </source>
</evidence>
<comment type="miscellaneous">
    <text evidence="6">This protein is produced by a bicistronic gene which also produces the large subunit (MOCS2B).</text>
</comment>
<dbReference type="InterPro" id="IPR028887">
    <property type="entry name" value="MOCS2A_euk"/>
</dbReference>
<dbReference type="PANTHER" id="PTHR33359:SF1">
    <property type="entry name" value="MOLYBDOPTERIN SYNTHASE SULFUR CARRIER SUBUNIT"/>
    <property type="match status" value="1"/>
</dbReference>
<name>A0A9R1TCV8_9HYME</name>
<dbReference type="InterPro" id="IPR012675">
    <property type="entry name" value="Beta-grasp_dom_sf"/>
</dbReference>
<evidence type="ECO:0000256" key="2">
    <source>
        <dbReference type="ARBA" id="ARBA00022490"/>
    </source>
</evidence>
<dbReference type="GO" id="GO:0006777">
    <property type="term" value="P:Mo-molybdopterin cofactor biosynthetic process"/>
    <property type="evidence" value="ECO:0007669"/>
    <property type="project" value="UniProtKB-UniRule"/>
</dbReference>
<dbReference type="KEGG" id="fas:105268679"/>
<dbReference type="GO" id="GO:0030366">
    <property type="term" value="F:molybdopterin synthase activity"/>
    <property type="evidence" value="ECO:0007669"/>
    <property type="project" value="UniProtKB-UniRule"/>
</dbReference>
<comment type="pathway">
    <text evidence="1 6">Cofactor biosynthesis; molybdopterin biosynthesis.</text>
</comment>
<dbReference type="GeneID" id="105268679"/>
<keyword evidence="3 6" id="KW-0597">Phosphoprotein</keyword>
<dbReference type="GO" id="GO:1990133">
    <property type="term" value="C:molybdopterin adenylyltransferase complex"/>
    <property type="evidence" value="ECO:0007669"/>
    <property type="project" value="TreeGrafter"/>
</dbReference>
<organism evidence="7 8">
    <name type="scientific">Fopius arisanus</name>
    <dbReference type="NCBI Taxonomy" id="64838"/>
    <lineage>
        <taxon>Eukaryota</taxon>
        <taxon>Metazoa</taxon>
        <taxon>Ecdysozoa</taxon>
        <taxon>Arthropoda</taxon>
        <taxon>Hexapoda</taxon>
        <taxon>Insecta</taxon>
        <taxon>Pterygota</taxon>
        <taxon>Neoptera</taxon>
        <taxon>Endopterygota</taxon>
        <taxon>Hymenoptera</taxon>
        <taxon>Apocrita</taxon>
        <taxon>Ichneumonoidea</taxon>
        <taxon>Braconidae</taxon>
        <taxon>Opiinae</taxon>
        <taxon>Fopius</taxon>
    </lineage>
</organism>
<dbReference type="InterPro" id="IPR044672">
    <property type="entry name" value="MOCS2A"/>
</dbReference>
<evidence type="ECO:0000313" key="8">
    <source>
        <dbReference type="RefSeq" id="XP_011306738.1"/>
    </source>
</evidence>
<dbReference type="FunFam" id="3.10.20.30:FF:000010">
    <property type="entry name" value="Molybdopterin synthase sulfur carrier subunit"/>
    <property type="match status" value="1"/>
</dbReference>
<comment type="subunit">
    <text evidence="6">Heterotetramer; composed of 2 small (MOCS2A) and 2 large (MOCS2B) subunits.</text>
</comment>
<dbReference type="OrthoDB" id="5531344at2759"/>
<dbReference type="SUPFAM" id="SSF54285">
    <property type="entry name" value="MoaD/ThiS"/>
    <property type="match status" value="1"/>
</dbReference>
<evidence type="ECO:0000256" key="4">
    <source>
        <dbReference type="ARBA" id="ARBA00022741"/>
    </source>
</evidence>
<keyword evidence="4 6" id="KW-0547">Nucleotide-binding</keyword>
<evidence type="ECO:0000256" key="5">
    <source>
        <dbReference type="ARBA" id="ARBA00023150"/>
    </source>
</evidence>
<dbReference type="Pfam" id="PF02597">
    <property type="entry name" value="ThiS"/>
    <property type="match status" value="1"/>
</dbReference>
<protein>
    <recommendedName>
        <fullName evidence="6">Molybdopterin synthase sulfur carrier subunit</fullName>
    </recommendedName>
    <alternativeName>
        <fullName evidence="6">Molybdenum cofactor synthesis protein 2 small subunit</fullName>
    </alternativeName>
    <alternativeName>
        <fullName evidence="6">Molybdenum cofactor synthesis protein 2A</fullName>
        <shortName evidence="6">MOCS2A</shortName>
    </alternativeName>
    <alternativeName>
        <fullName evidence="6">Sulfur carrier protein MOCS2A</fullName>
    </alternativeName>
</protein>
<dbReference type="HAMAP" id="MF_03051">
    <property type="entry name" value="MOCS2A"/>
    <property type="match status" value="1"/>
</dbReference>
<keyword evidence="5 6" id="KW-0501">Molybdenum cofactor biosynthesis</keyword>
<comment type="PTM">
    <text evidence="6">C-terminal thiocarboxylation occurs in 2 steps, it is first acyl-adenylated (-COAMP) via the hesA/moeB/thiF part of MOCS3, then thiocarboxylated (-COSH) via the rhodanese domain of MOCS3.</text>
</comment>
<dbReference type="RefSeq" id="XP_011306738.1">
    <property type="nucleotide sequence ID" value="XM_011308436.1"/>
</dbReference>
<accession>A0A9R1TCV8</accession>
<dbReference type="InterPro" id="IPR016155">
    <property type="entry name" value="Mopterin_synth/thiamin_S_b"/>
</dbReference>
<evidence type="ECO:0000256" key="1">
    <source>
        <dbReference type="ARBA" id="ARBA00005046"/>
    </source>
</evidence>
<dbReference type="GO" id="GO:0000166">
    <property type="term" value="F:nucleotide binding"/>
    <property type="evidence" value="ECO:0007669"/>
    <property type="project" value="UniProtKB-KW"/>
</dbReference>
<dbReference type="Proteomes" id="UP000694866">
    <property type="component" value="Unplaced"/>
</dbReference>
<feature type="modified residue" description="1-thioglycine; alternate" evidence="6">
    <location>
        <position position="84"/>
    </location>
</feature>
<reference evidence="8" key="1">
    <citation type="submission" date="2025-08" db="UniProtKB">
        <authorList>
            <consortium name="RefSeq"/>
        </authorList>
    </citation>
    <scope>IDENTIFICATION</scope>
    <source>
        <strain evidence="8">USDA-PBARC FA_bdor</strain>
        <tissue evidence="8">Whole organism</tissue>
    </source>
</reference>
<keyword evidence="7" id="KW-1185">Reference proteome</keyword>
<dbReference type="GO" id="GO:1990140">
    <property type="term" value="C:molybdopterin synthase complex"/>
    <property type="evidence" value="ECO:0007669"/>
    <property type="project" value="UniProtKB-UniRule"/>
</dbReference>
<comment type="subcellular location">
    <subcellularLocation>
        <location evidence="6">Cytoplasm</location>
    </subcellularLocation>
</comment>
<evidence type="ECO:0000256" key="6">
    <source>
        <dbReference type="HAMAP-Rule" id="MF_03051"/>
    </source>
</evidence>
<dbReference type="CTD" id="8674021"/>